<evidence type="ECO:0000313" key="2">
    <source>
        <dbReference type="EMBL" id="GAB46666.1"/>
    </source>
</evidence>
<gene>
    <name evidence="2" type="ORF">GOTRE_175_01470</name>
</gene>
<evidence type="ECO:0000256" key="1">
    <source>
        <dbReference type="SAM" id="MobiDB-lite"/>
    </source>
</evidence>
<keyword evidence="3" id="KW-1185">Reference proteome</keyword>
<sequence length="70" mass="7199">MLTPARDATARTLSDDAGSSPTISHAAISTFARESSSDFCATVTSLARGFSCDHAPSVNQHTVLAQCASV</sequence>
<evidence type="ECO:0000313" key="3">
    <source>
        <dbReference type="Proteomes" id="UP000004881"/>
    </source>
</evidence>
<accession>A0ABQ0HL99</accession>
<dbReference type="Proteomes" id="UP000004881">
    <property type="component" value="Unassembled WGS sequence"/>
</dbReference>
<reference evidence="2 3" key="1">
    <citation type="submission" date="2012-02" db="EMBL/GenBank/DDBJ databases">
        <title>Whole genome shotgun sequence of Gordonia terrae NBRC 100016.</title>
        <authorList>
            <person name="Takarada H."/>
            <person name="Hosoyama A."/>
            <person name="Tsuchikane K."/>
            <person name="Katsumata H."/>
            <person name="Yamazaki S."/>
            <person name="Fujita N."/>
        </authorList>
    </citation>
    <scope>NUCLEOTIDE SEQUENCE [LARGE SCALE GENOMIC DNA]</scope>
    <source>
        <strain evidence="2 3">NBRC 100016</strain>
    </source>
</reference>
<name>A0ABQ0HL99_9ACTN</name>
<protein>
    <submittedName>
        <fullName evidence="2">Uncharacterized protein</fullName>
    </submittedName>
</protein>
<organism evidence="2 3">
    <name type="scientific">Gordonia terrae NBRC 100016</name>
    <dbReference type="NCBI Taxonomy" id="1089454"/>
    <lineage>
        <taxon>Bacteria</taxon>
        <taxon>Bacillati</taxon>
        <taxon>Actinomycetota</taxon>
        <taxon>Actinomycetes</taxon>
        <taxon>Mycobacteriales</taxon>
        <taxon>Gordoniaceae</taxon>
        <taxon>Gordonia</taxon>
    </lineage>
</organism>
<proteinExistence type="predicted"/>
<dbReference type="EMBL" id="BAFD01000124">
    <property type="protein sequence ID" value="GAB46666.1"/>
    <property type="molecule type" value="Genomic_DNA"/>
</dbReference>
<comment type="caution">
    <text evidence="2">The sequence shown here is derived from an EMBL/GenBank/DDBJ whole genome shotgun (WGS) entry which is preliminary data.</text>
</comment>
<feature type="region of interest" description="Disordered" evidence="1">
    <location>
        <begin position="1"/>
        <end position="21"/>
    </location>
</feature>